<dbReference type="Gene3D" id="1.10.287.570">
    <property type="entry name" value="Helical hairpin bin"/>
    <property type="match status" value="1"/>
</dbReference>
<comment type="similarity">
    <text evidence="2 9">Belongs to the anion exchanger (TC 2.A.31) family.</text>
</comment>
<dbReference type="EMBL" id="KL367608">
    <property type="protein sequence ID" value="KFD61861.1"/>
    <property type="molecule type" value="Genomic_DNA"/>
</dbReference>
<evidence type="ECO:0000256" key="5">
    <source>
        <dbReference type="ARBA" id="ARBA00022692"/>
    </source>
</evidence>
<evidence type="ECO:0000256" key="10">
    <source>
        <dbReference type="SAM" id="MobiDB-lite"/>
    </source>
</evidence>
<dbReference type="GO" id="GO:0051453">
    <property type="term" value="P:regulation of intracellular pH"/>
    <property type="evidence" value="ECO:0007669"/>
    <property type="project" value="TreeGrafter"/>
</dbReference>
<dbReference type="PANTHER" id="PTHR11453:SF36">
    <property type="entry name" value="ANION EXCHANGE PROTEIN"/>
    <property type="match status" value="1"/>
</dbReference>
<dbReference type="GO" id="GO:0008509">
    <property type="term" value="F:monoatomic anion transmembrane transporter activity"/>
    <property type="evidence" value="ECO:0007669"/>
    <property type="project" value="InterPro"/>
</dbReference>
<keyword evidence="4" id="KW-1003">Cell membrane</keyword>
<feature type="domain" description="Bicarbonate transporter-like transmembrane" evidence="11">
    <location>
        <begin position="411"/>
        <end position="959"/>
    </location>
</feature>
<evidence type="ECO:0000256" key="4">
    <source>
        <dbReference type="ARBA" id="ARBA00022475"/>
    </source>
</evidence>
<dbReference type="PANTHER" id="PTHR11453">
    <property type="entry name" value="ANION EXCHANGE PROTEIN"/>
    <property type="match status" value="1"/>
</dbReference>
<protein>
    <recommendedName>
        <fullName evidence="9">Anion exchange protein</fullName>
    </recommendedName>
</protein>
<feature type="transmembrane region" description="Helical" evidence="9">
    <location>
        <begin position="475"/>
        <end position="492"/>
    </location>
</feature>
<evidence type="ECO:0000256" key="6">
    <source>
        <dbReference type="ARBA" id="ARBA00022989"/>
    </source>
</evidence>
<evidence type="ECO:0000256" key="2">
    <source>
        <dbReference type="ARBA" id="ARBA00010993"/>
    </source>
</evidence>
<dbReference type="InterPro" id="IPR016152">
    <property type="entry name" value="PTrfase/Anion_transptr"/>
</dbReference>
<comment type="subcellular location">
    <subcellularLocation>
        <location evidence="1">Cell membrane</location>
        <topology evidence="1">Multi-pass membrane protein</topology>
    </subcellularLocation>
    <subcellularLocation>
        <location evidence="9">Membrane</location>
        <topology evidence="9">Multi-pass membrane protein</topology>
    </subcellularLocation>
</comment>
<dbReference type="GO" id="GO:0005452">
    <property type="term" value="F:solute:inorganic anion antiporter activity"/>
    <property type="evidence" value="ECO:0007669"/>
    <property type="project" value="InterPro"/>
</dbReference>
<keyword evidence="6 9" id="KW-1133">Transmembrane helix</keyword>
<feature type="transmembrane region" description="Helical" evidence="9">
    <location>
        <begin position="644"/>
        <end position="665"/>
    </location>
</feature>
<keyword evidence="3 9" id="KW-0813">Transport</keyword>
<gene>
    <name evidence="13" type="ORF">M514_12119</name>
</gene>
<feature type="transmembrane region" description="Helical" evidence="9">
    <location>
        <begin position="528"/>
        <end position="554"/>
    </location>
</feature>
<evidence type="ECO:0000256" key="7">
    <source>
        <dbReference type="ARBA" id="ARBA00023065"/>
    </source>
</evidence>
<name>A0A085MXB5_9BILA</name>
<feature type="transmembrane region" description="Helical" evidence="9">
    <location>
        <begin position="859"/>
        <end position="881"/>
    </location>
</feature>
<dbReference type="AlphaFoldDB" id="A0A085MXB5"/>
<feature type="transmembrane region" description="Helical" evidence="9">
    <location>
        <begin position="768"/>
        <end position="801"/>
    </location>
</feature>
<feature type="transmembrane region" description="Helical" evidence="9">
    <location>
        <begin position="685"/>
        <end position="708"/>
    </location>
</feature>
<proteinExistence type="inferred from homology"/>
<dbReference type="InterPro" id="IPR003020">
    <property type="entry name" value="HCO3_transpt_euk"/>
</dbReference>
<dbReference type="SUPFAM" id="SSF55804">
    <property type="entry name" value="Phoshotransferase/anion transport protein"/>
    <property type="match status" value="1"/>
</dbReference>
<organism evidence="13">
    <name type="scientific">Trichuris suis</name>
    <name type="common">pig whipworm</name>
    <dbReference type="NCBI Taxonomy" id="68888"/>
    <lineage>
        <taxon>Eukaryota</taxon>
        <taxon>Metazoa</taxon>
        <taxon>Ecdysozoa</taxon>
        <taxon>Nematoda</taxon>
        <taxon>Enoplea</taxon>
        <taxon>Dorylaimia</taxon>
        <taxon>Trichinellida</taxon>
        <taxon>Trichuridae</taxon>
        <taxon>Trichuris</taxon>
    </lineage>
</organism>
<evidence type="ECO:0000256" key="8">
    <source>
        <dbReference type="ARBA" id="ARBA00023136"/>
    </source>
</evidence>
<dbReference type="Gene3D" id="3.40.930.10">
    <property type="entry name" value="Mannitol-specific EII, Chain A"/>
    <property type="match status" value="1"/>
</dbReference>
<dbReference type="InterPro" id="IPR013769">
    <property type="entry name" value="Band3_cytoplasmic_dom"/>
</dbReference>
<feature type="domain" description="Band 3 cytoplasmic" evidence="12">
    <location>
        <begin position="235"/>
        <end position="371"/>
    </location>
</feature>
<evidence type="ECO:0000259" key="12">
    <source>
        <dbReference type="Pfam" id="PF07565"/>
    </source>
</evidence>
<sequence length="995" mass="111405">MSNCRSLPTLETQEKKTAFCRHDSWSELYHPANMSGFVRKISTNFAASVPRKDTIMSTKGDFLVDPFVAGQTIHAGQSGEALAERIRSLIESELIPEEEGAEFHPLFCELLSLTENPEQGERYFWAEKSRWIKYEETVEEGERWSKPHISLLTMDNLLLLKSALKNCDSNFGFQVSGYVELIEYITESWSKQFDISKTEVKSAKAALLARKRHFKKPKLRMSDMTSPDSSGNIVEQEEGESQKNSAKAAAKQAHRTLLRKLPKDTEGAAVLIGYIDGISRPLAHFVRLKTALLIDDLLELPIPTRFVFVLLLPIDHAEQDALSIGACFGALLVDEVFSKVCYKANDCKDLTYAVDEFISQSIIIPAGKWNPSSRLEPADNAVPVKRTIGRIRRQILAQTPPTKKTFQRTGRIFGGLIDDLKTKAPWYVSDFTDGLRGRLTQTIAAAIFLFFANISKIITFGGVMDHVLKKQIGTIENVLAGGVCGIIYALFAGQPLCVLSATGPCLVFEAMMFSFCENQNWDFLCARFWVGFWTSVVLLIFVAFDASVMVSWITRFTEEAFASLISLIFLVKALEEMFAITETNPVLPKITVSLDDDKFFKANASQSARIARSLSSESHNFTISECYELGGRVQDDACIIEPNVYLFSIIMIILTAAIAFAIKWFRNSSFFSSRVRNVIADFNVTIAIAVMAVLNACLNIHAPCLSVPDRFVPTSGRSWFVNPLSIDPWWLSLVAILPALFFSILILMDQNITSVIINRPDNKLQKGFGYHLDLTVISLLMIVCSLLGIPFYVAATVISLMHLESLRIMSEIAAPGEKPAFLGIKEQRVTALIAHILIGLAVFLTPVMKLVPVPALLGIFIYMGIVSLIGQQFMERVLIIFMPAKHQPDYPWLRMVPLRKIHIFTAVQILSFVLLAIVEEVKIVSMLFPLMLLVLICIRRFVLPLLFSNKELKVLDDELPSWNEVMKPKQRPRKSKALALSDTAQKVQLLPNSEV</sequence>
<evidence type="ECO:0000313" key="13">
    <source>
        <dbReference type="EMBL" id="KFD61861.1"/>
    </source>
</evidence>
<dbReference type="PRINTS" id="PR01231">
    <property type="entry name" value="HCO3TRNSPORT"/>
</dbReference>
<dbReference type="Pfam" id="PF00955">
    <property type="entry name" value="HCO3_cotransp"/>
    <property type="match status" value="1"/>
</dbReference>
<feature type="transmembrane region" description="Helical" evidence="9">
    <location>
        <begin position="829"/>
        <end position="847"/>
    </location>
</feature>
<dbReference type="GO" id="GO:0005886">
    <property type="term" value="C:plasma membrane"/>
    <property type="evidence" value="ECO:0007669"/>
    <property type="project" value="UniProtKB-SubCell"/>
</dbReference>
<accession>A0A085MXB5</accession>
<keyword evidence="5 9" id="KW-0812">Transmembrane</keyword>
<evidence type="ECO:0000256" key="1">
    <source>
        <dbReference type="ARBA" id="ARBA00004651"/>
    </source>
</evidence>
<dbReference type="InterPro" id="IPR011531">
    <property type="entry name" value="HCO3_transpt-like_TM_dom"/>
</dbReference>
<evidence type="ECO:0000256" key="3">
    <source>
        <dbReference type="ARBA" id="ARBA00022448"/>
    </source>
</evidence>
<dbReference type="Pfam" id="PF07565">
    <property type="entry name" value="Band_3_cyto"/>
    <property type="match status" value="1"/>
</dbReference>
<keyword evidence="8 9" id="KW-0472">Membrane</keyword>
<dbReference type="GO" id="GO:0008510">
    <property type="term" value="F:sodium:bicarbonate symporter activity"/>
    <property type="evidence" value="ECO:0007669"/>
    <property type="project" value="TreeGrafter"/>
</dbReference>
<feature type="transmembrane region" description="Helical" evidence="9">
    <location>
        <begin position="901"/>
        <end position="918"/>
    </location>
</feature>
<feature type="region of interest" description="Disordered" evidence="10">
    <location>
        <begin position="218"/>
        <end position="246"/>
    </location>
</feature>
<keyword evidence="7 9" id="KW-0406">Ion transport</keyword>
<evidence type="ECO:0000259" key="11">
    <source>
        <dbReference type="Pfam" id="PF00955"/>
    </source>
</evidence>
<dbReference type="NCBIfam" id="TIGR00834">
    <property type="entry name" value="ae"/>
    <property type="match status" value="1"/>
</dbReference>
<evidence type="ECO:0000256" key="9">
    <source>
        <dbReference type="RuleBase" id="RU362035"/>
    </source>
</evidence>
<feature type="transmembrane region" description="Helical" evidence="9">
    <location>
        <begin position="729"/>
        <end position="748"/>
    </location>
</feature>
<feature type="transmembrane region" description="Helical" evidence="9">
    <location>
        <begin position="443"/>
        <end position="463"/>
    </location>
</feature>
<feature type="compositionally biased region" description="Polar residues" evidence="10">
    <location>
        <begin position="223"/>
        <end position="233"/>
    </location>
</feature>
<reference evidence="13" key="1">
    <citation type="journal article" date="2014" name="Nat. Genet.">
        <title>Genome and transcriptome of the porcine whipworm Trichuris suis.</title>
        <authorList>
            <person name="Jex A.R."/>
            <person name="Nejsum P."/>
            <person name="Schwarz E.M."/>
            <person name="Hu L."/>
            <person name="Young N.D."/>
            <person name="Hall R.S."/>
            <person name="Korhonen P.K."/>
            <person name="Liao S."/>
            <person name="Thamsborg S."/>
            <person name="Xia J."/>
            <person name="Xu P."/>
            <person name="Wang S."/>
            <person name="Scheerlinck J.P."/>
            <person name="Hofmann A."/>
            <person name="Sternberg P.W."/>
            <person name="Wang J."/>
            <person name="Gasser R.B."/>
        </authorList>
    </citation>
    <scope>NUCLEOTIDE SEQUENCE [LARGE SCALE GENOMIC DNA]</scope>
    <source>
        <strain evidence="13">DCEP-RM93F</strain>
    </source>
</reference>
<feature type="transmembrane region" description="Helical" evidence="9">
    <location>
        <begin position="924"/>
        <end position="943"/>
    </location>
</feature>
<dbReference type="Proteomes" id="UP000030758">
    <property type="component" value="Unassembled WGS sequence"/>
</dbReference>